<accession>A0A839GQ14</accession>
<dbReference type="EMBL" id="JACJIQ010000002">
    <property type="protein sequence ID" value="MBA9075931.1"/>
    <property type="molecule type" value="Genomic_DNA"/>
</dbReference>
<feature type="transmembrane region" description="Helical" evidence="1">
    <location>
        <begin position="364"/>
        <end position="383"/>
    </location>
</feature>
<name>A0A839GQ14_9BACT</name>
<dbReference type="Proteomes" id="UP000563094">
    <property type="component" value="Unassembled WGS sequence"/>
</dbReference>
<evidence type="ECO:0000313" key="4">
    <source>
        <dbReference type="Proteomes" id="UP000563094"/>
    </source>
</evidence>
<keyword evidence="1" id="KW-0812">Transmembrane</keyword>
<feature type="transmembrane region" description="Helical" evidence="1">
    <location>
        <begin position="131"/>
        <end position="151"/>
    </location>
</feature>
<keyword evidence="3" id="KW-0808">Transferase</keyword>
<proteinExistence type="predicted"/>
<organism evidence="3 4">
    <name type="scientific">Rufibacter quisquiliarum</name>
    <dbReference type="NCBI Taxonomy" id="1549639"/>
    <lineage>
        <taxon>Bacteria</taxon>
        <taxon>Pseudomonadati</taxon>
        <taxon>Bacteroidota</taxon>
        <taxon>Cytophagia</taxon>
        <taxon>Cytophagales</taxon>
        <taxon>Hymenobacteraceae</taxon>
        <taxon>Rufibacter</taxon>
    </lineage>
</organism>
<comment type="caution">
    <text evidence="3">The sequence shown here is derived from an EMBL/GenBank/DDBJ whole genome shotgun (WGS) entry which is preliminary data.</text>
</comment>
<keyword evidence="1" id="KW-0472">Membrane</keyword>
<dbReference type="PANTHER" id="PTHR31061">
    <property type="entry name" value="LD22376P"/>
    <property type="match status" value="1"/>
</dbReference>
<keyword evidence="3" id="KW-0012">Acyltransferase</keyword>
<sequence length="391" mass="43824">MPTTSPPDLSVHASPQEQSLAKTTAIRLRSLDVFRGITVLAMILVNNPGNWGKIYAPLRHAAWHGCTPTDLVFPFFLFIVGVSIAYALSGAKQKPETHGKTLLRIARRGLTLFALGLFLALFPKFEFDTVRIPGVLQRIGVVFIIAASIFLKTERRSQLVIITALLVGYWLLMMFAPVPGVGEANLQQTTNLAAWLDHQLLPGHLWKSTKVWDPEGILSTLPAIATALIGILVGQWLKQKDEPGNKIAWLMVWGVICTCAGLIWDLHFPINKSLWTSSFVLYTAGLAMLGLGVCYWLIDVKGYQRFTTPFLVYGVNAITVFFLSGLIPRIMNMVKVSTPTGEVDSKTWLYESFYTPHLSPYNASLAWALTWIFFWMIILWIMYRKNIIIKV</sequence>
<feature type="transmembrane region" description="Helical" evidence="1">
    <location>
        <begin position="158"/>
        <end position="176"/>
    </location>
</feature>
<dbReference type="RefSeq" id="WP_182511675.1">
    <property type="nucleotide sequence ID" value="NZ_JACJIQ010000002.1"/>
</dbReference>
<feature type="domain" description="Heparan-alpha-glucosaminide N-acetyltransferase catalytic" evidence="2">
    <location>
        <begin position="27"/>
        <end position="241"/>
    </location>
</feature>
<evidence type="ECO:0000259" key="2">
    <source>
        <dbReference type="Pfam" id="PF07786"/>
    </source>
</evidence>
<feature type="transmembrane region" description="Helical" evidence="1">
    <location>
        <begin position="279"/>
        <end position="298"/>
    </location>
</feature>
<gene>
    <name evidence="3" type="ORF">FHS90_000633</name>
</gene>
<keyword evidence="1" id="KW-1133">Transmembrane helix</keyword>
<feature type="transmembrane region" description="Helical" evidence="1">
    <location>
        <begin position="216"/>
        <end position="237"/>
    </location>
</feature>
<feature type="transmembrane region" description="Helical" evidence="1">
    <location>
        <begin position="109"/>
        <end position="125"/>
    </location>
</feature>
<dbReference type="PANTHER" id="PTHR31061:SF24">
    <property type="entry name" value="LD22376P"/>
    <property type="match status" value="1"/>
</dbReference>
<dbReference type="InterPro" id="IPR012429">
    <property type="entry name" value="HGSNAT_cat"/>
</dbReference>
<dbReference type="GO" id="GO:0016746">
    <property type="term" value="F:acyltransferase activity"/>
    <property type="evidence" value="ECO:0007669"/>
    <property type="project" value="UniProtKB-KW"/>
</dbReference>
<feature type="transmembrane region" description="Helical" evidence="1">
    <location>
        <begin position="249"/>
        <end position="267"/>
    </location>
</feature>
<reference evidence="3 4" key="1">
    <citation type="submission" date="2020-08" db="EMBL/GenBank/DDBJ databases">
        <title>Genomic Encyclopedia of Type Strains, Phase IV (KMG-IV): sequencing the most valuable type-strain genomes for metagenomic binning, comparative biology and taxonomic classification.</title>
        <authorList>
            <person name="Goeker M."/>
        </authorList>
    </citation>
    <scope>NUCLEOTIDE SEQUENCE [LARGE SCALE GENOMIC DNA]</scope>
    <source>
        <strain evidence="3 4">DSM 29854</strain>
    </source>
</reference>
<dbReference type="Pfam" id="PF07786">
    <property type="entry name" value="HGSNAT_cat"/>
    <property type="match status" value="1"/>
</dbReference>
<evidence type="ECO:0000313" key="3">
    <source>
        <dbReference type="EMBL" id="MBA9075931.1"/>
    </source>
</evidence>
<feature type="transmembrane region" description="Helical" evidence="1">
    <location>
        <begin position="71"/>
        <end position="88"/>
    </location>
</feature>
<feature type="transmembrane region" description="Helical" evidence="1">
    <location>
        <begin position="310"/>
        <end position="331"/>
    </location>
</feature>
<evidence type="ECO:0000256" key="1">
    <source>
        <dbReference type="SAM" id="Phobius"/>
    </source>
</evidence>
<protein>
    <submittedName>
        <fullName evidence="3">Putative acyltransferase</fullName>
    </submittedName>
</protein>
<dbReference type="AlphaFoldDB" id="A0A839GQ14"/>
<keyword evidence="4" id="KW-1185">Reference proteome</keyword>